<organism evidence="1 2">
    <name type="scientific">Verticillium dahliae</name>
    <name type="common">Verticillium wilt</name>
    <dbReference type="NCBI Taxonomy" id="27337"/>
    <lineage>
        <taxon>Eukaryota</taxon>
        <taxon>Fungi</taxon>
        <taxon>Dikarya</taxon>
        <taxon>Ascomycota</taxon>
        <taxon>Pezizomycotina</taxon>
        <taxon>Sordariomycetes</taxon>
        <taxon>Hypocreomycetidae</taxon>
        <taxon>Glomerellales</taxon>
        <taxon>Plectosphaerellaceae</taxon>
        <taxon>Verticillium</taxon>
    </lineage>
</organism>
<comment type="caution">
    <text evidence="1">The sequence shown here is derived from an EMBL/GenBank/DDBJ whole genome shotgun (WGS) entry which is preliminary data.</text>
</comment>
<gene>
    <name evidence="1" type="ORF">BJF96_g891</name>
</gene>
<proteinExistence type="predicted"/>
<reference evidence="1 2" key="1">
    <citation type="submission" date="2017-12" db="EMBL/GenBank/DDBJ databases">
        <title>Comparative genomics yields insights into virulence evolution of Verticillium dahliae.</title>
        <authorList>
            <person name="Fan R."/>
            <person name="Armitage A.D."/>
            <person name="Cascant-Lopez E."/>
            <person name="Sobczyk M."/>
            <person name="Cockerton H.M."/>
            <person name="Harrison R.J."/>
        </authorList>
    </citation>
    <scope>NUCLEOTIDE SEQUENCE [LARGE SCALE GENOMIC DNA]</scope>
    <source>
        <strain evidence="1 2">12008</strain>
    </source>
</reference>
<evidence type="ECO:0000313" key="1">
    <source>
        <dbReference type="EMBL" id="PNH35742.1"/>
    </source>
</evidence>
<evidence type="ECO:0000313" key="2">
    <source>
        <dbReference type="Proteomes" id="UP000236305"/>
    </source>
</evidence>
<dbReference type="AlphaFoldDB" id="A0AA45AQW5"/>
<name>A0AA45AQW5_VERDA</name>
<protein>
    <submittedName>
        <fullName evidence="1">Uncharacterized protein</fullName>
    </submittedName>
</protein>
<accession>A0AA45AQW5</accession>
<dbReference type="Proteomes" id="UP000236305">
    <property type="component" value="Unassembled WGS sequence"/>
</dbReference>
<sequence>MRNERTTHRVRASHLFDSDTRQASFQLGAYIGGALLISTSGGLHPDRTHTRPAATTLAL</sequence>
<dbReference type="EMBL" id="MPSH01000002">
    <property type="protein sequence ID" value="PNH35742.1"/>
    <property type="molecule type" value="Genomic_DNA"/>
</dbReference>